<evidence type="ECO:0000313" key="1">
    <source>
        <dbReference type="EMBL" id="ERJ26468.1"/>
    </source>
</evidence>
<organism evidence="1 2">
    <name type="scientific">Campylobacter concisus ATCC 51562</name>
    <dbReference type="NCBI Taxonomy" id="1242969"/>
    <lineage>
        <taxon>Bacteria</taxon>
        <taxon>Pseudomonadati</taxon>
        <taxon>Campylobacterota</taxon>
        <taxon>Epsilonproteobacteria</taxon>
        <taxon>Campylobacterales</taxon>
        <taxon>Campylobacteraceae</taxon>
        <taxon>Campylobacter</taxon>
    </lineage>
</organism>
<comment type="caution">
    <text evidence="1">The sequence shown here is derived from an EMBL/GenBank/DDBJ whole genome shotgun (WGS) entry which is preliminary data.</text>
</comment>
<accession>U2GKF2</accession>
<proteinExistence type="predicted"/>
<protein>
    <submittedName>
        <fullName evidence="1">Uncharacterized protein</fullName>
    </submittedName>
</protein>
<reference evidence="1 2" key="1">
    <citation type="journal article" date="2013" name="BMC Genomics">
        <title>Comparative genomics of Campylobacter concisus isolates reveals genetic diversity and provides insights into disease association.</title>
        <authorList>
            <person name="Deshpande N.P."/>
            <person name="Kaakoush N.O."/>
            <person name="Wilkins M.R."/>
            <person name="Mitchell H.M."/>
        </authorList>
    </citation>
    <scope>NUCLEOTIDE SEQUENCE [LARGE SCALE GENOMIC DNA]</scope>
    <source>
        <strain evidence="1 2">ATCC 51562</strain>
    </source>
</reference>
<evidence type="ECO:0000313" key="2">
    <source>
        <dbReference type="Proteomes" id="UP000016627"/>
    </source>
</evidence>
<name>U2GKF2_9BACT</name>
<dbReference type="PATRIC" id="fig|1242969.3.peg.626"/>
<gene>
    <name evidence="1" type="ORF">ATCC51562_427</name>
</gene>
<sequence>MVAVAIYICINLSSTTIFANFKSQISQVSRAENIKFTFLKSQKEISWN</sequence>
<dbReference type="EMBL" id="ANNI01000003">
    <property type="protein sequence ID" value="ERJ26468.1"/>
    <property type="molecule type" value="Genomic_DNA"/>
</dbReference>
<dbReference type="AlphaFoldDB" id="U2GKF2"/>
<dbReference type="Proteomes" id="UP000016627">
    <property type="component" value="Unassembled WGS sequence"/>
</dbReference>